<evidence type="ECO:0000256" key="1">
    <source>
        <dbReference type="SAM" id="MobiDB-lite"/>
    </source>
</evidence>
<evidence type="ECO:0000256" key="2">
    <source>
        <dbReference type="SAM" id="SignalP"/>
    </source>
</evidence>
<accession>A0ABR3YJD7</accession>
<comment type="caution">
    <text evidence="3">The sequence shown here is derived from an EMBL/GenBank/DDBJ whole genome shotgun (WGS) entry which is preliminary data.</text>
</comment>
<sequence>MKFPTTASILALGLTLVSPVVAANCKLSKPASVSPSSTSSVHSSSSSSAPSSSSSPAAPVCTNLVQNGDFADDASDWSLTGGNVFQNPCVGAVGCFDALASSDYTTSFSQTVTTVAGTTYNFNVDYYLQNLSGSITVVCTLTESVANGVTSYTVPVSGYNPGYFLSYTNTYTALTEETTLQCTMSTNGFAEVYFTGVSLLSLQC</sequence>
<name>A0ABR3YJD7_9PEZI</name>
<reference evidence="3 4" key="1">
    <citation type="journal article" date="2024" name="IMA Fungus">
        <title>IMA Genome - F19 : A genome assembly and annotation guide to empower mycologists, including annotated draft genome sequences of Ceratocystis pirilliformis, Diaporthe australafricana, Fusarium ophioides, Paecilomyces lecythidis, and Sporothrix stenoceras.</title>
        <authorList>
            <person name="Aylward J."/>
            <person name="Wilson A.M."/>
            <person name="Visagie C.M."/>
            <person name="Spraker J."/>
            <person name="Barnes I."/>
            <person name="Buitendag C."/>
            <person name="Ceriani C."/>
            <person name="Del Mar Angel L."/>
            <person name="du Plessis D."/>
            <person name="Fuchs T."/>
            <person name="Gasser K."/>
            <person name="Kramer D."/>
            <person name="Li W."/>
            <person name="Munsamy K."/>
            <person name="Piso A."/>
            <person name="Price J.L."/>
            <person name="Sonnekus B."/>
            <person name="Thomas C."/>
            <person name="van der Nest A."/>
            <person name="van Dijk A."/>
            <person name="van Heerden A."/>
            <person name="van Vuuren N."/>
            <person name="Yilmaz N."/>
            <person name="Duong T.A."/>
            <person name="van der Merwe N.A."/>
            <person name="Wingfield M.J."/>
            <person name="Wingfield B.D."/>
        </authorList>
    </citation>
    <scope>NUCLEOTIDE SEQUENCE [LARGE SCALE GENOMIC DNA]</scope>
    <source>
        <strain evidence="3 4">CMW 5346</strain>
    </source>
</reference>
<feature type="signal peptide" evidence="2">
    <location>
        <begin position="1"/>
        <end position="22"/>
    </location>
</feature>
<keyword evidence="2" id="KW-0732">Signal</keyword>
<gene>
    <name evidence="3" type="ORF">Sste5346_009545</name>
</gene>
<feature type="region of interest" description="Disordered" evidence="1">
    <location>
        <begin position="29"/>
        <end position="56"/>
    </location>
</feature>
<evidence type="ECO:0000313" key="4">
    <source>
        <dbReference type="Proteomes" id="UP001583186"/>
    </source>
</evidence>
<evidence type="ECO:0008006" key="5">
    <source>
        <dbReference type="Google" id="ProtNLM"/>
    </source>
</evidence>
<keyword evidence="4" id="KW-1185">Reference proteome</keyword>
<feature type="chain" id="PRO_5045280804" description="Ig-like domain-containing protein" evidence="2">
    <location>
        <begin position="23"/>
        <end position="204"/>
    </location>
</feature>
<protein>
    <recommendedName>
        <fullName evidence="5">Ig-like domain-containing protein</fullName>
    </recommendedName>
</protein>
<proteinExistence type="predicted"/>
<dbReference type="Gene3D" id="2.60.120.260">
    <property type="entry name" value="Galactose-binding domain-like"/>
    <property type="match status" value="1"/>
</dbReference>
<dbReference type="Proteomes" id="UP001583186">
    <property type="component" value="Unassembled WGS sequence"/>
</dbReference>
<organism evidence="3 4">
    <name type="scientific">Sporothrix stenoceras</name>
    <dbReference type="NCBI Taxonomy" id="5173"/>
    <lineage>
        <taxon>Eukaryota</taxon>
        <taxon>Fungi</taxon>
        <taxon>Dikarya</taxon>
        <taxon>Ascomycota</taxon>
        <taxon>Pezizomycotina</taxon>
        <taxon>Sordariomycetes</taxon>
        <taxon>Sordariomycetidae</taxon>
        <taxon>Ophiostomatales</taxon>
        <taxon>Ophiostomataceae</taxon>
        <taxon>Sporothrix</taxon>
    </lineage>
</organism>
<evidence type="ECO:0000313" key="3">
    <source>
        <dbReference type="EMBL" id="KAL1888428.1"/>
    </source>
</evidence>
<dbReference type="EMBL" id="JAWCUI010000092">
    <property type="protein sequence ID" value="KAL1888428.1"/>
    <property type="molecule type" value="Genomic_DNA"/>
</dbReference>